<feature type="domain" description="Helicase ATP-binding" evidence="8">
    <location>
        <begin position="92"/>
        <end position="257"/>
    </location>
</feature>
<keyword evidence="3" id="KW-0378">Hydrolase</keyword>
<protein>
    <recommendedName>
        <fullName evidence="1">RNA helicase</fullName>
        <ecNumber evidence="1">3.6.4.13</ecNumber>
    </recommendedName>
</protein>
<feature type="region of interest" description="Disordered" evidence="7">
    <location>
        <begin position="801"/>
        <end position="823"/>
    </location>
</feature>
<dbReference type="GO" id="GO:0003676">
    <property type="term" value="F:nucleic acid binding"/>
    <property type="evidence" value="ECO:0007669"/>
    <property type="project" value="InterPro"/>
</dbReference>
<dbReference type="EC" id="3.6.4.13" evidence="1"/>
<dbReference type="PANTHER" id="PTHR47958">
    <property type="entry name" value="ATP-DEPENDENT RNA HELICASE DBP3"/>
    <property type="match status" value="1"/>
</dbReference>
<evidence type="ECO:0000256" key="1">
    <source>
        <dbReference type="ARBA" id="ARBA00012552"/>
    </source>
</evidence>
<keyword evidence="11" id="KW-1185">Reference proteome</keyword>
<dbReference type="InterPro" id="IPR001650">
    <property type="entry name" value="Helicase_C-like"/>
</dbReference>
<feature type="compositionally biased region" description="Basic residues" evidence="7">
    <location>
        <begin position="802"/>
        <end position="811"/>
    </location>
</feature>
<evidence type="ECO:0000256" key="6">
    <source>
        <dbReference type="PROSITE-ProRule" id="PRU00552"/>
    </source>
</evidence>
<evidence type="ECO:0000259" key="9">
    <source>
        <dbReference type="PROSITE" id="PS51194"/>
    </source>
</evidence>
<keyword evidence="5" id="KW-0067">ATP-binding</keyword>
<evidence type="ECO:0000256" key="2">
    <source>
        <dbReference type="ARBA" id="ARBA00022741"/>
    </source>
</evidence>
<dbReference type="PROSITE" id="PS51195">
    <property type="entry name" value="Q_MOTIF"/>
    <property type="match status" value="1"/>
</dbReference>
<evidence type="ECO:0000256" key="4">
    <source>
        <dbReference type="ARBA" id="ARBA00022806"/>
    </source>
</evidence>
<dbReference type="PROSITE" id="PS51194">
    <property type="entry name" value="HELICASE_CTER"/>
    <property type="match status" value="1"/>
</dbReference>
<keyword evidence="2" id="KW-0547">Nucleotide-binding</keyword>
<dbReference type="Pfam" id="PF00270">
    <property type="entry name" value="DEAD"/>
    <property type="match status" value="1"/>
</dbReference>
<dbReference type="Pfam" id="PF00271">
    <property type="entry name" value="Helicase_C"/>
    <property type="match status" value="1"/>
</dbReference>
<dbReference type="CDD" id="cd18787">
    <property type="entry name" value="SF2_C_DEAD"/>
    <property type="match status" value="1"/>
</dbReference>
<dbReference type="InterPro" id="IPR014001">
    <property type="entry name" value="Helicase_ATP-bd"/>
</dbReference>
<reference evidence="12" key="1">
    <citation type="submission" date="2025-08" db="UniProtKB">
        <authorList>
            <consortium name="RefSeq"/>
        </authorList>
    </citation>
    <scope>IDENTIFICATION</scope>
    <source>
        <tissue evidence="12">Whole organism</tissue>
    </source>
</reference>
<dbReference type="KEGG" id="hazt:108676757"/>
<dbReference type="RefSeq" id="XP_018020381.1">
    <property type="nucleotide sequence ID" value="XM_018164892.2"/>
</dbReference>
<dbReference type="GO" id="GO:0003724">
    <property type="term" value="F:RNA helicase activity"/>
    <property type="evidence" value="ECO:0007669"/>
    <property type="project" value="UniProtKB-EC"/>
</dbReference>
<dbReference type="AlphaFoldDB" id="A0A8B7P5L3"/>
<dbReference type="PROSITE" id="PS51192">
    <property type="entry name" value="HELICASE_ATP_BIND_1"/>
    <property type="match status" value="1"/>
</dbReference>
<feature type="compositionally biased region" description="Basic and acidic residues" evidence="7">
    <location>
        <begin position="812"/>
        <end position="823"/>
    </location>
</feature>
<evidence type="ECO:0000256" key="7">
    <source>
        <dbReference type="SAM" id="MobiDB-lite"/>
    </source>
</evidence>
<feature type="region of interest" description="Disordered" evidence="7">
    <location>
        <begin position="860"/>
        <end position="884"/>
    </location>
</feature>
<evidence type="ECO:0000259" key="10">
    <source>
        <dbReference type="PROSITE" id="PS51195"/>
    </source>
</evidence>
<dbReference type="GO" id="GO:0016787">
    <property type="term" value="F:hydrolase activity"/>
    <property type="evidence" value="ECO:0007669"/>
    <property type="project" value="UniProtKB-KW"/>
</dbReference>
<dbReference type="Gene3D" id="3.40.50.300">
    <property type="entry name" value="P-loop containing nucleotide triphosphate hydrolases"/>
    <property type="match status" value="2"/>
</dbReference>
<evidence type="ECO:0000256" key="5">
    <source>
        <dbReference type="ARBA" id="ARBA00022840"/>
    </source>
</evidence>
<feature type="compositionally biased region" description="Basic and acidic residues" evidence="7">
    <location>
        <begin position="870"/>
        <end position="884"/>
    </location>
</feature>
<feature type="short sequence motif" description="Q motif" evidence="6">
    <location>
        <begin position="61"/>
        <end position="89"/>
    </location>
</feature>
<dbReference type="SMART" id="SM00487">
    <property type="entry name" value="DEXDc"/>
    <property type="match status" value="1"/>
</dbReference>
<proteinExistence type="predicted"/>
<dbReference type="SMART" id="SM00490">
    <property type="entry name" value="HELICc"/>
    <property type="match status" value="1"/>
</dbReference>
<feature type="compositionally biased region" description="Polar residues" evidence="7">
    <location>
        <begin position="481"/>
        <end position="542"/>
    </location>
</feature>
<gene>
    <name evidence="12" type="primary">LOC108676757</name>
</gene>
<evidence type="ECO:0000256" key="3">
    <source>
        <dbReference type="ARBA" id="ARBA00022801"/>
    </source>
</evidence>
<evidence type="ECO:0000313" key="11">
    <source>
        <dbReference type="Proteomes" id="UP000694843"/>
    </source>
</evidence>
<dbReference type="Proteomes" id="UP000694843">
    <property type="component" value="Unplaced"/>
</dbReference>
<accession>A0A8B7P5L3</accession>
<evidence type="ECO:0000313" key="12">
    <source>
        <dbReference type="RefSeq" id="XP_018020381.1"/>
    </source>
</evidence>
<dbReference type="GeneID" id="108676757"/>
<sequence length="1010" mass="111875">MPRAKVNKVSHKSCLTNGKLGSNEDGCNVGKIETSAALLQATSKIDSAKERSQDVNIQEDVQFADMYLKEEVLAGLHSTGFIKPSPVQLQAIPTGRCGLDLIVQAKSGTGKTCVFTVIALEMIATSAPTCQVLVVTPTREIAVQVTSVINNIGRHISGLCVQTFIGGTAVENLVNCHIAVGTPGRLHHLLSAGVLPPKNIRLLVLDEADQLLDSFRNVVLQIVAALPLNKQIICTSATYTPSLQDLAKKMMRSASHISLGAKQLLAVTQYVHKLPYTDNFDQTFKAKLLHLKGILGSVVFNQCLIFTNSINRCESVHDSLLRDGWPVARLCGGQTQQERLKALDDLVTHRCRVMVATDLAARGLDSPHVSLVVSMEPPPHPHTYLHRVGRAGRFGSVGRSIVLASQGDDWLHVQAIATVLDLTLIVLPMPSLEDEHKYKERLPHLSPEQLKQWTLSTSHRLTYTSTVNGGTYDPLEVWKTTSSDGSHITPSEVPHTSPTEVSHASLTEVSHASLTEVSRASPTEVSHASPTEVSQASPTEVSHASPVEVSHASHAQVSPVTFTKMSHASIADLSHIDSNDVSEVRFQDVSRTPSSNFSHGTISDLSTTICAIESDVTPSTKNERIREELPLTETRNNKSISDGLLRTSAMVPIPFKSNFSFNSILDEVKALNLSEDENNSTKEEVIVGCIAEDLTEEASAQLRTSLREQKLRHSALLRRIDDQWQDLTIQPDKALQALMSGRSGNDLLAQLKREKFACEQLKKEDAALEATVSAVSEPPEQNNEEFKFHLGMISNEKYRAKLDKKRQQIRSRRSENDSCESKNHHADFVEAENTKSTKRHCYKESNFEPIVLLDRSGATLKRSKKSKNAKGSEKESNVHSDKYFEYRDSKPSRSIYTDKRSTKSKYKCEIEGCPNDAVLSDTESCSSSVMSQENYRNGRHKRDRRREGLSCPLCERERLAEPVYNSILDSYRKFALMNHYVTYMGRTSAIIARHARQEEKKDIVSRPKPR</sequence>
<feature type="region of interest" description="Disordered" evidence="7">
    <location>
        <begin position="481"/>
        <end position="552"/>
    </location>
</feature>
<feature type="domain" description="Helicase C-terminal" evidence="9">
    <location>
        <begin position="290"/>
        <end position="435"/>
    </location>
</feature>
<dbReference type="InterPro" id="IPR027417">
    <property type="entry name" value="P-loop_NTPase"/>
</dbReference>
<name>A0A8B7P5L3_HYAAZ</name>
<dbReference type="OrthoDB" id="434041at2759"/>
<evidence type="ECO:0000259" key="8">
    <source>
        <dbReference type="PROSITE" id="PS51192"/>
    </source>
</evidence>
<dbReference type="InterPro" id="IPR011545">
    <property type="entry name" value="DEAD/DEAH_box_helicase_dom"/>
</dbReference>
<dbReference type="SUPFAM" id="SSF52540">
    <property type="entry name" value="P-loop containing nucleoside triphosphate hydrolases"/>
    <property type="match status" value="1"/>
</dbReference>
<feature type="domain" description="DEAD-box RNA helicase Q" evidence="10">
    <location>
        <begin position="61"/>
        <end position="89"/>
    </location>
</feature>
<keyword evidence="4 12" id="KW-0347">Helicase</keyword>
<dbReference type="InterPro" id="IPR014014">
    <property type="entry name" value="RNA_helicase_DEAD_Q_motif"/>
</dbReference>
<organism evidence="11 12">
    <name type="scientific">Hyalella azteca</name>
    <name type="common">Amphipod</name>
    <dbReference type="NCBI Taxonomy" id="294128"/>
    <lineage>
        <taxon>Eukaryota</taxon>
        <taxon>Metazoa</taxon>
        <taxon>Ecdysozoa</taxon>
        <taxon>Arthropoda</taxon>
        <taxon>Crustacea</taxon>
        <taxon>Multicrustacea</taxon>
        <taxon>Malacostraca</taxon>
        <taxon>Eumalacostraca</taxon>
        <taxon>Peracarida</taxon>
        <taxon>Amphipoda</taxon>
        <taxon>Senticaudata</taxon>
        <taxon>Talitrida</taxon>
        <taxon>Talitroidea</taxon>
        <taxon>Hyalellidae</taxon>
        <taxon>Hyalella</taxon>
    </lineage>
</organism>
<dbReference type="GO" id="GO:0005524">
    <property type="term" value="F:ATP binding"/>
    <property type="evidence" value="ECO:0007669"/>
    <property type="project" value="UniProtKB-KW"/>
</dbReference>